<reference evidence="2 3" key="1">
    <citation type="journal article" date="2020" name="BMC Genomics">
        <title>Intraspecific diversification of the crop wild relative Brassica cretica Lam. using demographic model selection.</title>
        <authorList>
            <person name="Kioukis A."/>
            <person name="Michalopoulou V.A."/>
            <person name="Briers L."/>
            <person name="Pirintsos S."/>
            <person name="Studholme D.J."/>
            <person name="Pavlidis P."/>
            <person name="Sarris P.F."/>
        </authorList>
    </citation>
    <scope>NUCLEOTIDE SEQUENCE [LARGE SCALE GENOMIC DNA]</scope>
    <source>
        <strain evidence="3">cv. PFS-1207/04</strain>
    </source>
</reference>
<keyword evidence="3" id="KW-1185">Reference proteome</keyword>
<dbReference type="Proteomes" id="UP000266723">
    <property type="component" value="Unassembled WGS sequence"/>
</dbReference>
<evidence type="ECO:0000256" key="1">
    <source>
        <dbReference type="SAM" id="MobiDB-lite"/>
    </source>
</evidence>
<evidence type="ECO:0008006" key="4">
    <source>
        <dbReference type="Google" id="ProtNLM"/>
    </source>
</evidence>
<evidence type="ECO:0000313" key="3">
    <source>
        <dbReference type="Proteomes" id="UP000266723"/>
    </source>
</evidence>
<evidence type="ECO:0000313" key="2">
    <source>
        <dbReference type="EMBL" id="KAF3565573.1"/>
    </source>
</evidence>
<protein>
    <recommendedName>
        <fullName evidence="4">NET domain-containing protein</fullName>
    </recommendedName>
</protein>
<name>A0ABQ7D0V0_BRACR</name>
<accession>A0ABQ7D0V0</accession>
<sequence length="143" mass="16608">MRHRSTETPQHRSTLIFIRQVENEHRQTLPTTHRSTLTSILHEKEIPQLAVGQMIDITRAMQDPYGYAREIDGHELHISIEDIEDILHRANGADNLFMQQLTIPAHQQRVTNESYDTTGGVDNRFKQKNRHHTRPSIDVDDPT</sequence>
<feature type="region of interest" description="Disordered" evidence="1">
    <location>
        <begin position="111"/>
        <end position="143"/>
    </location>
</feature>
<gene>
    <name evidence="2" type="ORF">DY000_02016061</name>
</gene>
<comment type="caution">
    <text evidence="2">The sequence shown here is derived from an EMBL/GenBank/DDBJ whole genome shotgun (WGS) entry which is preliminary data.</text>
</comment>
<dbReference type="EMBL" id="QGKV02000759">
    <property type="protein sequence ID" value="KAF3565573.1"/>
    <property type="molecule type" value="Genomic_DNA"/>
</dbReference>
<proteinExistence type="predicted"/>
<organism evidence="2 3">
    <name type="scientific">Brassica cretica</name>
    <name type="common">Mustard</name>
    <dbReference type="NCBI Taxonomy" id="69181"/>
    <lineage>
        <taxon>Eukaryota</taxon>
        <taxon>Viridiplantae</taxon>
        <taxon>Streptophyta</taxon>
        <taxon>Embryophyta</taxon>
        <taxon>Tracheophyta</taxon>
        <taxon>Spermatophyta</taxon>
        <taxon>Magnoliopsida</taxon>
        <taxon>eudicotyledons</taxon>
        <taxon>Gunneridae</taxon>
        <taxon>Pentapetalae</taxon>
        <taxon>rosids</taxon>
        <taxon>malvids</taxon>
        <taxon>Brassicales</taxon>
        <taxon>Brassicaceae</taxon>
        <taxon>Brassiceae</taxon>
        <taxon>Brassica</taxon>
    </lineage>
</organism>